<dbReference type="Pfam" id="PF06224">
    <property type="entry name" value="AlkZ-like"/>
    <property type="match status" value="1"/>
</dbReference>
<dbReference type="GeneID" id="95376699"/>
<dbReference type="EMBL" id="CP026520">
    <property type="protein sequence ID" value="QAV19461.1"/>
    <property type="molecule type" value="Genomic_DNA"/>
</dbReference>
<dbReference type="EMBL" id="JAMDMJ010000013">
    <property type="protein sequence ID" value="MCY9596447.1"/>
    <property type="molecule type" value="Genomic_DNA"/>
</dbReference>
<dbReference type="KEGG" id="pchi:PC41400_18055"/>
<proteinExistence type="predicted"/>
<dbReference type="Proteomes" id="UP000288943">
    <property type="component" value="Chromosome"/>
</dbReference>
<organism evidence="2 3">
    <name type="scientific">Paenibacillus chitinolyticus</name>
    <dbReference type="NCBI Taxonomy" id="79263"/>
    <lineage>
        <taxon>Bacteria</taxon>
        <taxon>Bacillati</taxon>
        <taxon>Bacillota</taxon>
        <taxon>Bacilli</taxon>
        <taxon>Bacillales</taxon>
        <taxon>Paenibacillaceae</taxon>
        <taxon>Paenibacillus</taxon>
    </lineage>
</organism>
<protein>
    <submittedName>
        <fullName evidence="2">Winged helix DNA-binding domain-containing protein</fullName>
    </submittedName>
</protein>
<reference evidence="2 3" key="1">
    <citation type="submission" date="2018-01" db="EMBL/GenBank/DDBJ databases">
        <title>The whole genome sequencing and assembly of Paenibacillus chitinolyticus KCCM 41400 strain.</title>
        <authorList>
            <person name="Kim J.-Y."/>
            <person name="Park M.-K."/>
            <person name="Lee Y.-J."/>
            <person name="Yi H."/>
            <person name="Bahn Y.-S."/>
            <person name="Kim J.F."/>
            <person name="Lee D.-W."/>
        </authorList>
    </citation>
    <scope>NUCLEOTIDE SEQUENCE [LARGE SCALE GENOMIC DNA]</scope>
    <source>
        <strain evidence="2 3">KCCM 41400</strain>
    </source>
</reference>
<dbReference type="GO" id="GO:0003677">
    <property type="term" value="F:DNA binding"/>
    <property type="evidence" value="ECO:0007669"/>
    <property type="project" value="UniProtKB-KW"/>
</dbReference>
<keyword evidence="4" id="KW-1185">Reference proteome</keyword>
<keyword evidence="2" id="KW-0238">DNA-binding</keyword>
<evidence type="ECO:0000313" key="3">
    <source>
        <dbReference type="Proteomes" id="UP000288943"/>
    </source>
</evidence>
<evidence type="ECO:0000313" key="1">
    <source>
        <dbReference type="EMBL" id="MCY9596447.1"/>
    </source>
</evidence>
<dbReference type="AlphaFoldDB" id="A0A410WZ50"/>
<reference evidence="1 4" key="2">
    <citation type="submission" date="2022-05" db="EMBL/GenBank/DDBJ databases">
        <title>Genome Sequencing of Bee-Associated Microbes.</title>
        <authorList>
            <person name="Dunlap C."/>
        </authorList>
    </citation>
    <scope>NUCLEOTIDE SEQUENCE [LARGE SCALE GENOMIC DNA]</scope>
    <source>
        <strain evidence="1 4">NRRL B-23120</strain>
    </source>
</reference>
<dbReference type="Proteomes" id="UP001527202">
    <property type="component" value="Unassembled WGS sequence"/>
</dbReference>
<dbReference type="PANTHER" id="PTHR38479">
    <property type="entry name" value="LMO0824 PROTEIN"/>
    <property type="match status" value="1"/>
</dbReference>
<dbReference type="InterPro" id="IPR009351">
    <property type="entry name" value="AlkZ-like"/>
</dbReference>
<evidence type="ECO:0000313" key="2">
    <source>
        <dbReference type="EMBL" id="QAV19461.1"/>
    </source>
</evidence>
<dbReference type="RefSeq" id="WP_042226585.1">
    <property type="nucleotide sequence ID" value="NZ_CP026520.1"/>
</dbReference>
<gene>
    <name evidence="1" type="ORF">M5X16_11755</name>
    <name evidence="2" type="ORF">PC41400_18055</name>
</gene>
<name>A0A410WZ50_9BACL</name>
<dbReference type="OrthoDB" id="57247at2"/>
<sequence>MKDQAASGSVLSRHVLNRTLLQRQLLLSRPDLSVPEAIRHLVGLQAQASNPPYIGLWTRLEDFRHEDLSQLLLERQVVRIAMMRSTLHLVTAHDCLGLRPLLQPVLDRGLKGSYGRKLAGLNIGAIAAAGRTLAEQEPRTFSELGSLLGNQWPDTDPAALAAVVRTLVPLVQVPPRGIWGVGGLAAHTPAETWLGKPLQASTGPDEMLLRYLTAFGPATVQDMQVWSGLTRLREAVDRLRPRLMTYRDEHGSELFDVSGLPLMDPDSLTPLRFLPEFDNMLLSYADRSRIIAEEHRSRVFTVNGIIRATVLVDGFVSGTWKVERSRGSATLVIEPFKPLSTEYRTALAEEGSRLLRFIAEDAETYDIRYVKPE</sequence>
<dbReference type="PANTHER" id="PTHR38479:SF2">
    <property type="entry name" value="WINGED HELIX DNA-BINDING DOMAIN-CONTAINING PROTEIN"/>
    <property type="match status" value="1"/>
</dbReference>
<evidence type="ECO:0000313" key="4">
    <source>
        <dbReference type="Proteomes" id="UP001527202"/>
    </source>
</evidence>
<accession>A0A410WZ50</accession>